<protein>
    <submittedName>
        <fullName evidence="1">DUF1203 domain-containing protein</fullName>
    </submittedName>
</protein>
<comment type="caution">
    <text evidence="1">The sequence shown here is derived from an EMBL/GenBank/DDBJ whole genome shotgun (WGS) entry which is preliminary data.</text>
</comment>
<gene>
    <name evidence="1" type="ORF">HF577_02770</name>
</gene>
<reference evidence="1 2" key="1">
    <citation type="submission" date="2020-04" db="EMBL/GenBank/DDBJ databases">
        <authorList>
            <person name="Klaysubun C."/>
            <person name="Duangmal K."/>
            <person name="Lipun K."/>
        </authorList>
    </citation>
    <scope>NUCLEOTIDE SEQUENCE [LARGE SCALE GENOMIC DNA]</scope>
    <source>
        <strain evidence="1 2">JCM 11839</strain>
    </source>
</reference>
<evidence type="ECO:0000313" key="2">
    <source>
        <dbReference type="Proteomes" id="UP001296706"/>
    </source>
</evidence>
<dbReference type="InterPro" id="IPR009593">
    <property type="entry name" value="DUF1203"/>
</dbReference>
<evidence type="ECO:0000313" key="1">
    <source>
        <dbReference type="EMBL" id="NMH76033.1"/>
    </source>
</evidence>
<dbReference type="PIRSF" id="PIRSF034110">
    <property type="entry name" value="DUF1203"/>
    <property type="match status" value="1"/>
</dbReference>
<organism evidence="1 2">
    <name type="scientific">Pseudonocardia xinjiangensis</name>
    <dbReference type="NCBI Taxonomy" id="75289"/>
    <lineage>
        <taxon>Bacteria</taxon>
        <taxon>Bacillati</taxon>
        <taxon>Actinomycetota</taxon>
        <taxon>Actinomycetes</taxon>
        <taxon>Pseudonocardiales</taxon>
        <taxon>Pseudonocardiaceae</taxon>
        <taxon>Pseudonocardia</taxon>
    </lineage>
</organism>
<dbReference type="EMBL" id="JAAXKY010000004">
    <property type="protein sequence ID" value="NMH76033.1"/>
    <property type="molecule type" value="Genomic_DNA"/>
</dbReference>
<sequence>MTTTTTAFRIHTVPDEVLHSARNSGADAFGTPVEHVTAEGDEPLRCCLRDARPGEEMILFGYEPPIPSSPYREIGAVLAHAEPCAGPDSLERYPPDWYGRPQVLRAYDHRGWIHAATTDHDGRHPEALIAALLAEPGVAQIHSRNRNWGCWMFTITRAE</sequence>
<dbReference type="Proteomes" id="UP001296706">
    <property type="component" value="Unassembled WGS sequence"/>
</dbReference>
<keyword evidence="2" id="KW-1185">Reference proteome</keyword>
<accession>A0ABX1R6K6</accession>
<name>A0ABX1R6K6_9PSEU</name>
<dbReference type="Pfam" id="PF06718">
    <property type="entry name" value="DUF1203"/>
    <property type="match status" value="1"/>
</dbReference>
<proteinExistence type="predicted"/>
<dbReference type="RefSeq" id="WP_169394103.1">
    <property type="nucleotide sequence ID" value="NZ_BAAAJH010000015.1"/>
</dbReference>